<evidence type="ECO:0000256" key="8">
    <source>
        <dbReference type="ARBA" id="ARBA00023284"/>
    </source>
</evidence>
<reference evidence="16 17" key="1">
    <citation type="submission" date="2020-08" db="EMBL/GenBank/DDBJ databases">
        <title>Genomic Encyclopedia of Type Strains, Phase IV (KMG-IV): sequencing the most valuable type-strain genomes for metagenomic binning, comparative biology and taxonomic classification.</title>
        <authorList>
            <person name="Goeker M."/>
        </authorList>
    </citation>
    <scope>NUCLEOTIDE SEQUENCE [LARGE SCALE GENOMIC DNA]</scope>
    <source>
        <strain evidence="16 17">DSM 21793</strain>
    </source>
</reference>
<evidence type="ECO:0000256" key="9">
    <source>
        <dbReference type="ARBA" id="ARBA00032824"/>
    </source>
</evidence>
<dbReference type="SUPFAM" id="SSF52833">
    <property type="entry name" value="Thioredoxin-like"/>
    <property type="match status" value="1"/>
</dbReference>
<keyword evidence="14" id="KW-0732">Signal</keyword>
<dbReference type="EC" id="1.11.1.24" evidence="3"/>
<feature type="active site" description="Cysteine sulfenic acid (-SOH) intermediate; for peroxidase activity" evidence="13">
    <location>
        <position position="68"/>
    </location>
</feature>
<dbReference type="InterPro" id="IPR050924">
    <property type="entry name" value="Peroxiredoxin_BCP/PrxQ"/>
</dbReference>
<comment type="caution">
    <text evidence="16">The sequence shown here is derived from an EMBL/GenBank/DDBJ whole genome shotgun (WGS) entry which is preliminary data.</text>
</comment>
<keyword evidence="7" id="KW-1015">Disulfide bond</keyword>
<dbReference type="AlphaFoldDB" id="A0A839ZTV6"/>
<evidence type="ECO:0000256" key="2">
    <source>
        <dbReference type="ARBA" id="ARBA00011245"/>
    </source>
</evidence>
<dbReference type="GO" id="GO:0045454">
    <property type="term" value="P:cell redox homeostasis"/>
    <property type="evidence" value="ECO:0007669"/>
    <property type="project" value="TreeGrafter"/>
</dbReference>
<sequence length="181" mass="18886">MRRLALAAALAALAATPAFAALKEGAKAPDFTAQGFQAGKPITFSMAQARKNGPVVLYFFPAAETAGCNLEARLFAESIDQFKAQGATVIGVTAGNLDKLASFSADTEKCSGKFPVAADPSAKIAATYDASLAVKPGWSSRTSYVISPSGQVIHAYSDMKANDHVTETLSAVKAWRAKNPK</sequence>
<dbReference type="PANTHER" id="PTHR42801">
    <property type="entry name" value="THIOREDOXIN-DEPENDENT PEROXIDE REDUCTASE"/>
    <property type="match status" value="1"/>
</dbReference>
<comment type="subunit">
    <text evidence="2">Monomer.</text>
</comment>
<keyword evidence="5" id="KW-0049">Antioxidant</keyword>
<evidence type="ECO:0000256" key="10">
    <source>
        <dbReference type="ARBA" id="ARBA00038489"/>
    </source>
</evidence>
<protein>
    <recommendedName>
        <fullName evidence="3">thioredoxin-dependent peroxiredoxin</fullName>
        <ecNumber evidence="3">1.11.1.24</ecNumber>
    </recommendedName>
    <alternativeName>
        <fullName evidence="9">Thioredoxin peroxidase</fullName>
    </alternativeName>
    <alternativeName>
        <fullName evidence="11">Thioredoxin-dependent peroxiredoxin Bcp</fullName>
    </alternativeName>
</protein>
<evidence type="ECO:0000259" key="15">
    <source>
        <dbReference type="PROSITE" id="PS51352"/>
    </source>
</evidence>
<keyword evidence="8" id="KW-0676">Redox-active center</keyword>
<dbReference type="InterPro" id="IPR000866">
    <property type="entry name" value="AhpC/TSA"/>
</dbReference>
<keyword evidence="4" id="KW-0575">Peroxidase</keyword>
<dbReference type="RefSeq" id="WP_183769816.1">
    <property type="nucleotide sequence ID" value="NZ_JACIDK010000001.1"/>
</dbReference>
<comment type="function">
    <text evidence="1">Thiol-specific peroxidase that catalyzes the reduction of hydrogen peroxide and organic hydroperoxides to water and alcohols, respectively. Plays a role in cell protection against oxidative stress by detoxifying peroxides and as sensor of hydrogen peroxide-mediated signaling events.</text>
</comment>
<comment type="similarity">
    <text evidence="10">Belongs to the peroxiredoxin family. BCP/PrxQ subfamily.</text>
</comment>
<dbReference type="PROSITE" id="PS51352">
    <property type="entry name" value="THIOREDOXIN_2"/>
    <property type="match status" value="1"/>
</dbReference>
<dbReference type="PIRSF" id="PIRSF000239">
    <property type="entry name" value="AHPC"/>
    <property type="match status" value="1"/>
</dbReference>
<proteinExistence type="inferred from homology"/>
<organism evidence="16 17">
    <name type="scientific">Phenylobacterium haematophilum</name>
    <dbReference type="NCBI Taxonomy" id="98513"/>
    <lineage>
        <taxon>Bacteria</taxon>
        <taxon>Pseudomonadati</taxon>
        <taxon>Pseudomonadota</taxon>
        <taxon>Alphaproteobacteria</taxon>
        <taxon>Caulobacterales</taxon>
        <taxon>Caulobacteraceae</taxon>
        <taxon>Phenylobacterium</taxon>
    </lineage>
</organism>
<dbReference type="GO" id="GO:0008379">
    <property type="term" value="F:thioredoxin peroxidase activity"/>
    <property type="evidence" value="ECO:0007669"/>
    <property type="project" value="TreeGrafter"/>
</dbReference>
<gene>
    <name evidence="16" type="ORF">GGQ61_000592</name>
</gene>
<evidence type="ECO:0000256" key="6">
    <source>
        <dbReference type="ARBA" id="ARBA00023002"/>
    </source>
</evidence>
<keyword evidence="6" id="KW-0560">Oxidoreductase</keyword>
<keyword evidence="17" id="KW-1185">Reference proteome</keyword>
<evidence type="ECO:0000256" key="4">
    <source>
        <dbReference type="ARBA" id="ARBA00022559"/>
    </source>
</evidence>
<feature type="domain" description="Thioredoxin" evidence="15">
    <location>
        <begin position="22"/>
        <end position="177"/>
    </location>
</feature>
<dbReference type="CDD" id="cd03017">
    <property type="entry name" value="PRX_BCP"/>
    <property type="match status" value="1"/>
</dbReference>
<dbReference type="GO" id="GO:0034599">
    <property type="term" value="P:cellular response to oxidative stress"/>
    <property type="evidence" value="ECO:0007669"/>
    <property type="project" value="TreeGrafter"/>
</dbReference>
<feature type="signal peptide" evidence="14">
    <location>
        <begin position="1"/>
        <end position="20"/>
    </location>
</feature>
<comment type="catalytic activity">
    <reaction evidence="12">
        <text>a hydroperoxide + [thioredoxin]-dithiol = an alcohol + [thioredoxin]-disulfide + H2O</text>
        <dbReference type="Rhea" id="RHEA:62620"/>
        <dbReference type="Rhea" id="RHEA-COMP:10698"/>
        <dbReference type="Rhea" id="RHEA-COMP:10700"/>
        <dbReference type="ChEBI" id="CHEBI:15377"/>
        <dbReference type="ChEBI" id="CHEBI:29950"/>
        <dbReference type="ChEBI" id="CHEBI:30879"/>
        <dbReference type="ChEBI" id="CHEBI:35924"/>
        <dbReference type="ChEBI" id="CHEBI:50058"/>
        <dbReference type="EC" id="1.11.1.24"/>
    </reaction>
</comment>
<evidence type="ECO:0000256" key="5">
    <source>
        <dbReference type="ARBA" id="ARBA00022862"/>
    </source>
</evidence>
<dbReference type="InterPro" id="IPR036249">
    <property type="entry name" value="Thioredoxin-like_sf"/>
</dbReference>
<feature type="chain" id="PRO_5032448288" description="thioredoxin-dependent peroxiredoxin" evidence="14">
    <location>
        <begin position="21"/>
        <end position="181"/>
    </location>
</feature>
<accession>A0A839ZTV6</accession>
<name>A0A839ZTV6_9CAUL</name>
<evidence type="ECO:0000256" key="14">
    <source>
        <dbReference type="SAM" id="SignalP"/>
    </source>
</evidence>
<dbReference type="InterPro" id="IPR024706">
    <property type="entry name" value="Peroxiredoxin_AhpC-typ"/>
</dbReference>
<dbReference type="EMBL" id="JACIDK010000001">
    <property type="protein sequence ID" value="MBB3889895.1"/>
    <property type="molecule type" value="Genomic_DNA"/>
</dbReference>
<dbReference type="Pfam" id="PF00578">
    <property type="entry name" value="AhpC-TSA"/>
    <property type="match status" value="1"/>
</dbReference>
<evidence type="ECO:0000256" key="11">
    <source>
        <dbReference type="ARBA" id="ARBA00042639"/>
    </source>
</evidence>
<dbReference type="GO" id="GO:0005737">
    <property type="term" value="C:cytoplasm"/>
    <property type="evidence" value="ECO:0007669"/>
    <property type="project" value="TreeGrafter"/>
</dbReference>
<dbReference type="InterPro" id="IPR013766">
    <property type="entry name" value="Thioredoxin_domain"/>
</dbReference>
<dbReference type="Proteomes" id="UP000530564">
    <property type="component" value="Unassembled WGS sequence"/>
</dbReference>
<evidence type="ECO:0000256" key="3">
    <source>
        <dbReference type="ARBA" id="ARBA00013017"/>
    </source>
</evidence>
<evidence type="ECO:0000256" key="13">
    <source>
        <dbReference type="PIRSR" id="PIRSR000239-1"/>
    </source>
</evidence>
<evidence type="ECO:0000256" key="12">
    <source>
        <dbReference type="ARBA" id="ARBA00049091"/>
    </source>
</evidence>
<evidence type="ECO:0000256" key="1">
    <source>
        <dbReference type="ARBA" id="ARBA00003330"/>
    </source>
</evidence>
<dbReference type="Gene3D" id="3.40.30.10">
    <property type="entry name" value="Glutaredoxin"/>
    <property type="match status" value="1"/>
</dbReference>
<evidence type="ECO:0000313" key="17">
    <source>
        <dbReference type="Proteomes" id="UP000530564"/>
    </source>
</evidence>
<evidence type="ECO:0000313" key="16">
    <source>
        <dbReference type="EMBL" id="MBB3889895.1"/>
    </source>
</evidence>
<evidence type="ECO:0000256" key="7">
    <source>
        <dbReference type="ARBA" id="ARBA00023157"/>
    </source>
</evidence>
<dbReference type="PANTHER" id="PTHR42801:SF4">
    <property type="entry name" value="AHPC_TSA FAMILY PROTEIN"/>
    <property type="match status" value="1"/>
</dbReference>